<evidence type="ECO:0000259" key="12">
    <source>
        <dbReference type="Pfam" id="PF00999"/>
    </source>
</evidence>
<dbReference type="GO" id="GO:0016020">
    <property type="term" value="C:membrane"/>
    <property type="evidence" value="ECO:0007669"/>
    <property type="project" value="UniProtKB-SubCell"/>
</dbReference>
<organism evidence="13 14">
    <name type="scientific">Mastigocoleus testarum BC008</name>
    <dbReference type="NCBI Taxonomy" id="371196"/>
    <lineage>
        <taxon>Bacteria</taxon>
        <taxon>Bacillati</taxon>
        <taxon>Cyanobacteriota</taxon>
        <taxon>Cyanophyceae</taxon>
        <taxon>Nostocales</taxon>
        <taxon>Hapalosiphonaceae</taxon>
        <taxon>Mastigocoleus</taxon>
    </lineage>
</organism>
<feature type="transmembrane region" description="Helical" evidence="11">
    <location>
        <begin position="426"/>
        <end position="447"/>
    </location>
</feature>
<evidence type="ECO:0000256" key="5">
    <source>
        <dbReference type="ARBA" id="ARBA00022692"/>
    </source>
</evidence>
<feature type="transmembrane region" description="Helical" evidence="11">
    <location>
        <begin position="328"/>
        <end position="344"/>
    </location>
</feature>
<protein>
    <submittedName>
        <fullName evidence="13">Sodium:proton antiporter</fullName>
    </submittedName>
</protein>
<keyword evidence="14" id="KW-1185">Reference proteome</keyword>
<feature type="transmembrane region" description="Helical" evidence="11">
    <location>
        <begin position="398"/>
        <end position="420"/>
    </location>
</feature>
<dbReference type="Pfam" id="PF00999">
    <property type="entry name" value="Na_H_Exchanger"/>
    <property type="match status" value="1"/>
</dbReference>
<feature type="transmembrane region" description="Helical" evidence="11">
    <location>
        <begin position="30"/>
        <end position="49"/>
    </location>
</feature>
<keyword evidence="8" id="KW-0406">Ion transport</keyword>
<feature type="transmembrane region" description="Helical" evidence="11">
    <location>
        <begin position="242"/>
        <end position="263"/>
    </location>
</feature>
<dbReference type="GO" id="GO:0006814">
    <property type="term" value="P:sodium ion transport"/>
    <property type="evidence" value="ECO:0007669"/>
    <property type="project" value="UniProtKB-KW"/>
</dbReference>
<feature type="transmembrane region" description="Helical" evidence="11">
    <location>
        <begin position="61"/>
        <end position="81"/>
    </location>
</feature>
<evidence type="ECO:0000256" key="8">
    <source>
        <dbReference type="ARBA" id="ARBA00023065"/>
    </source>
</evidence>
<keyword evidence="5 11" id="KW-0812">Transmembrane</keyword>
<dbReference type="AlphaFoldDB" id="A0A0V8A127"/>
<feature type="domain" description="Cation/H+ exchanger transmembrane" evidence="12">
    <location>
        <begin position="45"/>
        <end position="444"/>
    </location>
</feature>
<dbReference type="Gene3D" id="1.20.1530.20">
    <property type="match status" value="1"/>
</dbReference>
<feature type="transmembrane region" description="Helical" evidence="11">
    <location>
        <begin position="150"/>
        <end position="170"/>
    </location>
</feature>
<comment type="subcellular location">
    <subcellularLocation>
        <location evidence="1">Membrane</location>
        <topology evidence="1">Multi-pass membrane protein</topology>
    </subcellularLocation>
</comment>
<dbReference type="InterPro" id="IPR006153">
    <property type="entry name" value="Cation/H_exchanger_TM"/>
</dbReference>
<evidence type="ECO:0000256" key="4">
    <source>
        <dbReference type="ARBA" id="ARBA00022449"/>
    </source>
</evidence>
<dbReference type="GO" id="GO:0015297">
    <property type="term" value="F:antiporter activity"/>
    <property type="evidence" value="ECO:0007669"/>
    <property type="project" value="UniProtKB-KW"/>
</dbReference>
<dbReference type="OrthoDB" id="9793589at2"/>
<evidence type="ECO:0000256" key="2">
    <source>
        <dbReference type="ARBA" id="ARBA00005551"/>
    </source>
</evidence>
<feature type="transmembrane region" description="Helical" evidence="11">
    <location>
        <begin position="177"/>
        <end position="199"/>
    </location>
</feature>
<evidence type="ECO:0000256" key="6">
    <source>
        <dbReference type="ARBA" id="ARBA00022989"/>
    </source>
</evidence>
<feature type="transmembrane region" description="Helical" evidence="11">
    <location>
        <begin position="211"/>
        <end position="235"/>
    </location>
</feature>
<comment type="similarity">
    <text evidence="2">Belongs to the monovalent cation:proton antiporter 2 (CPA2) transporter (TC 2.A.37) family.</text>
</comment>
<evidence type="ECO:0000256" key="7">
    <source>
        <dbReference type="ARBA" id="ARBA00023053"/>
    </source>
</evidence>
<accession>A0A0V8A127</accession>
<evidence type="ECO:0000256" key="3">
    <source>
        <dbReference type="ARBA" id="ARBA00022448"/>
    </source>
</evidence>
<feature type="transmembrane region" description="Helical" evidence="11">
    <location>
        <begin position="283"/>
        <end position="316"/>
    </location>
</feature>
<sequence length="459" mass="48008">MFYGWGAQLIFQQPIPLLAAANTEEGYDKAIVGALVITAAIIFVFSIILGEICTRFGLPSVLADLTTGVLLGSSVLGLLIFSQSGGEANGLLIKFLEFTTGTSSTVAQEAYKFQMEEYIDESANIGLLALLFTTGLESNLRDLIRVGSQAATVALTGVVLPFTLGTLVLIKIFGVATIPAVFAGAALTATSIGITAKVLKDIGRLQSDEGQIIIGAAILDDILGIVVLAVVLSLVKTGEVEIISIFYLIASAIAFVLVAVVLNRVFGSLFVSIIDRLSNPAALMLLALVFLNTFALSASAIGLEAILGAFAAGLVLGETKFQEKLEQLFRPFVYVYTTIFFVTIGAKVDLSVLNPAIPENRQGLIIAACLIAIAIFGKVVAGFAAISKEPINRLAIGFGMIPRGEVGLVFAGLGAASGVLSNSLDAAIIIMVIATTLVAPLLLRISFSENSALKTQESE</sequence>
<dbReference type="InterPro" id="IPR038770">
    <property type="entry name" value="Na+/solute_symporter_sf"/>
</dbReference>
<dbReference type="PANTHER" id="PTHR43562:SF3">
    <property type="entry name" value="SODIUM ION_PROTON EXCHANGER (EUROFUNG)"/>
    <property type="match status" value="1"/>
</dbReference>
<comment type="caution">
    <text evidence="13">The sequence shown here is derived from an EMBL/GenBank/DDBJ whole genome shotgun (WGS) entry which is preliminary data.</text>
</comment>
<dbReference type="Proteomes" id="UP000053372">
    <property type="component" value="Unassembled WGS sequence"/>
</dbReference>
<keyword evidence="3" id="KW-0813">Transport</keyword>
<evidence type="ECO:0000256" key="1">
    <source>
        <dbReference type="ARBA" id="ARBA00004141"/>
    </source>
</evidence>
<evidence type="ECO:0000313" key="13">
    <source>
        <dbReference type="EMBL" id="KST70484.1"/>
    </source>
</evidence>
<dbReference type="PANTHER" id="PTHR43562">
    <property type="entry name" value="NAPA-TYPE SODIUM/HYDROGEN ANTIPORTER"/>
    <property type="match status" value="1"/>
</dbReference>
<name>A0A0V8A127_9CYAN</name>
<proteinExistence type="inferred from homology"/>
<keyword evidence="9 11" id="KW-0472">Membrane</keyword>
<reference evidence="13 14" key="1">
    <citation type="journal article" date="2015" name="Genome Announc.">
        <title>Draft Genome of the Euendolithic (true boring) Cyanobacterium Mastigocoleus testarum strain BC008.</title>
        <authorList>
            <person name="Guida B.S."/>
            <person name="Garcia-Pichel F."/>
        </authorList>
    </citation>
    <scope>NUCLEOTIDE SEQUENCE [LARGE SCALE GENOMIC DNA]</scope>
    <source>
        <strain evidence="13 14">BC008</strain>
    </source>
</reference>
<keyword evidence="6 11" id="KW-1133">Transmembrane helix</keyword>
<feature type="transmembrane region" description="Helical" evidence="11">
    <location>
        <begin position="364"/>
        <end position="386"/>
    </location>
</feature>
<evidence type="ECO:0000313" key="14">
    <source>
        <dbReference type="Proteomes" id="UP000053372"/>
    </source>
</evidence>
<evidence type="ECO:0000256" key="9">
    <source>
        <dbReference type="ARBA" id="ARBA00023136"/>
    </source>
</evidence>
<keyword evidence="4" id="KW-0050">Antiport</keyword>
<dbReference type="EMBL" id="LMTZ01000001">
    <property type="protein sequence ID" value="KST70484.1"/>
    <property type="molecule type" value="Genomic_DNA"/>
</dbReference>
<evidence type="ECO:0000256" key="10">
    <source>
        <dbReference type="ARBA" id="ARBA00023201"/>
    </source>
</evidence>
<dbReference type="GO" id="GO:1902600">
    <property type="term" value="P:proton transmembrane transport"/>
    <property type="evidence" value="ECO:0007669"/>
    <property type="project" value="InterPro"/>
</dbReference>
<evidence type="ECO:0000256" key="11">
    <source>
        <dbReference type="SAM" id="Phobius"/>
    </source>
</evidence>
<keyword evidence="10" id="KW-0739">Sodium transport</keyword>
<keyword evidence="7" id="KW-0915">Sodium</keyword>
<gene>
    <name evidence="13" type="ORF">BC008_45195</name>
</gene>